<dbReference type="EMBL" id="BQMJ01000017">
    <property type="protein sequence ID" value="GJQ10612.1"/>
    <property type="molecule type" value="Genomic_DNA"/>
</dbReference>
<name>A0A9C7UPL1_9RHOD</name>
<evidence type="ECO:0000256" key="6">
    <source>
        <dbReference type="ARBA" id="ARBA00023242"/>
    </source>
</evidence>
<evidence type="ECO:0000259" key="8">
    <source>
        <dbReference type="Pfam" id="PF13867"/>
    </source>
</evidence>
<feature type="compositionally biased region" description="Basic residues" evidence="7">
    <location>
        <begin position="114"/>
        <end position="126"/>
    </location>
</feature>
<evidence type="ECO:0000256" key="4">
    <source>
        <dbReference type="ARBA" id="ARBA00023015"/>
    </source>
</evidence>
<keyword evidence="5" id="KW-0804">Transcription</keyword>
<accession>A0A9C7UPL1</accession>
<comment type="caution">
    <text evidence="9">The sequence shown here is derived from an EMBL/GenBank/DDBJ whole genome shotgun (WGS) entry which is preliminary data.</text>
</comment>
<proteinExistence type="inferred from homology"/>
<dbReference type="InterPro" id="IPR025718">
    <property type="entry name" value="SAP30_Sin3-bd"/>
</dbReference>
<evidence type="ECO:0000256" key="7">
    <source>
        <dbReference type="SAM" id="MobiDB-lite"/>
    </source>
</evidence>
<dbReference type="OrthoDB" id="2721at2759"/>
<dbReference type="GO" id="GO:0000118">
    <property type="term" value="C:histone deacetylase complex"/>
    <property type="evidence" value="ECO:0007669"/>
    <property type="project" value="TreeGrafter"/>
</dbReference>
<keyword evidence="3" id="KW-0678">Repressor</keyword>
<protein>
    <recommendedName>
        <fullName evidence="8">Histone deacetylase complex subunit SAP30 Sin3 binding domain-containing protein</fullName>
    </recommendedName>
</protein>
<feature type="compositionally biased region" description="Basic and acidic residues" evidence="7">
    <location>
        <begin position="90"/>
        <end position="100"/>
    </location>
</feature>
<feature type="region of interest" description="Disordered" evidence="7">
    <location>
        <begin position="68"/>
        <end position="126"/>
    </location>
</feature>
<dbReference type="GO" id="GO:0003712">
    <property type="term" value="F:transcription coregulator activity"/>
    <property type="evidence" value="ECO:0007669"/>
    <property type="project" value="TreeGrafter"/>
</dbReference>
<dbReference type="GO" id="GO:0006355">
    <property type="term" value="P:regulation of DNA-templated transcription"/>
    <property type="evidence" value="ECO:0007669"/>
    <property type="project" value="TreeGrafter"/>
</dbReference>
<dbReference type="Proteomes" id="UP001061958">
    <property type="component" value="Unassembled WGS sequence"/>
</dbReference>
<dbReference type="PANTHER" id="PTHR13286">
    <property type="entry name" value="SAP30"/>
    <property type="match status" value="1"/>
</dbReference>
<evidence type="ECO:0000313" key="9">
    <source>
        <dbReference type="EMBL" id="GJQ10612.1"/>
    </source>
</evidence>
<dbReference type="InterPro" id="IPR024145">
    <property type="entry name" value="His_deAcase_SAP30/SAP30L"/>
</dbReference>
<evidence type="ECO:0000256" key="5">
    <source>
        <dbReference type="ARBA" id="ARBA00023163"/>
    </source>
</evidence>
<comment type="subcellular location">
    <subcellularLocation>
        <location evidence="1">Nucleus</location>
    </subcellularLocation>
</comment>
<gene>
    <name evidence="9" type="ORF">GpartN1_g2403.t1</name>
</gene>
<dbReference type="AlphaFoldDB" id="A0A9C7UPL1"/>
<sequence length="203" mass="23004">MDMVETVLPRATKVRIAGNNRTRPSLVGQLGYIKSGQSLGGWHEVVLEDGEELRVQRNALEVVYDDQGHPITVDIPPESKNSQTNNNRGIGRDDNSRNSHEGSTQDEDVSNIRLRQRKPLKLEKRKRKRPKVAACLSRLNLSSLRRYRKAFNLKVGKDCSKNELLLAVKQHFSENDVDENSTILEFINKICKAEDGVDEISDK</sequence>
<dbReference type="Gene3D" id="6.10.160.20">
    <property type="match status" value="1"/>
</dbReference>
<comment type="similarity">
    <text evidence="2">Belongs to the SAP30 family.</text>
</comment>
<evidence type="ECO:0000256" key="3">
    <source>
        <dbReference type="ARBA" id="ARBA00022491"/>
    </source>
</evidence>
<dbReference type="PANTHER" id="PTHR13286:SF6">
    <property type="entry name" value="HISTONE DEACETYLASE COMPLEX SUBUNIT SAP30L-RELATED"/>
    <property type="match status" value="1"/>
</dbReference>
<keyword evidence="10" id="KW-1185">Reference proteome</keyword>
<dbReference type="Pfam" id="PF13867">
    <property type="entry name" value="SAP30_Sin3_bdg"/>
    <property type="match status" value="1"/>
</dbReference>
<organism evidence="9 10">
    <name type="scientific">Galdieria partita</name>
    <dbReference type="NCBI Taxonomy" id="83374"/>
    <lineage>
        <taxon>Eukaryota</taxon>
        <taxon>Rhodophyta</taxon>
        <taxon>Bangiophyceae</taxon>
        <taxon>Galdieriales</taxon>
        <taxon>Galdieriaceae</taxon>
        <taxon>Galdieria</taxon>
    </lineage>
</organism>
<feature type="compositionally biased region" description="Polar residues" evidence="7">
    <location>
        <begin position="79"/>
        <end position="88"/>
    </location>
</feature>
<keyword evidence="6" id="KW-0539">Nucleus</keyword>
<evidence type="ECO:0000313" key="10">
    <source>
        <dbReference type="Proteomes" id="UP001061958"/>
    </source>
</evidence>
<dbReference type="InterPro" id="IPR038291">
    <property type="entry name" value="SAP30_C_sf"/>
</dbReference>
<reference evidence="9" key="2">
    <citation type="submission" date="2022-01" db="EMBL/GenBank/DDBJ databases">
        <authorList>
            <person name="Hirooka S."/>
            <person name="Miyagishima S.Y."/>
        </authorList>
    </citation>
    <scope>NUCLEOTIDE SEQUENCE</scope>
    <source>
        <strain evidence="9">NBRC 102759</strain>
    </source>
</reference>
<evidence type="ECO:0000256" key="2">
    <source>
        <dbReference type="ARBA" id="ARBA00006283"/>
    </source>
</evidence>
<keyword evidence="4" id="KW-0805">Transcription regulation</keyword>
<feature type="domain" description="Histone deacetylase complex subunit SAP30 Sin3 binding" evidence="8">
    <location>
        <begin position="139"/>
        <end position="189"/>
    </location>
</feature>
<evidence type="ECO:0000256" key="1">
    <source>
        <dbReference type="ARBA" id="ARBA00004123"/>
    </source>
</evidence>
<reference evidence="9" key="1">
    <citation type="journal article" date="2022" name="Proc. Natl. Acad. Sci. U.S.A.">
        <title>Life cycle and functional genomics of the unicellular red alga Galdieria for elucidating algal and plant evolution and industrial use.</title>
        <authorList>
            <person name="Hirooka S."/>
            <person name="Itabashi T."/>
            <person name="Ichinose T.M."/>
            <person name="Onuma R."/>
            <person name="Fujiwara T."/>
            <person name="Yamashita S."/>
            <person name="Jong L.W."/>
            <person name="Tomita R."/>
            <person name="Iwane A.H."/>
            <person name="Miyagishima S.Y."/>
        </authorList>
    </citation>
    <scope>NUCLEOTIDE SEQUENCE</scope>
    <source>
        <strain evidence="9">NBRC 102759</strain>
    </source>
</reference>